<evidence type="ECO:0000313" key="1">
    <source>
        <dbReference type="EMBL" id="CBY37098.1"/>
    </source>
</evidence>
<accession>E4YNQ0</accession>
<sequence>ALVSLASASSKRPSSGDLPLLIPFLRFRKSNFGRRRTCWSIISSARKASWTAQNFEG</sequence>
<protein>
    <submittedName>
        <fullName evidence="1">Uncharacterized protein</fullName>
    </submittedName>
</protein>
<dbReference type="EMBL" id="FN654898">
    <property type="protein sequence ID" value="CBY37098.1"/>
    <property type="molecule type" value="Genomic_DNA"/>
</dbReference>
<dbReference type="AlphaFoldDB" id="E4YNQ0"/>
<reference evidence="1" key="1">
    <citation type="journal article" date="2010" name="Science">
        <title>Plasticity of animal genome architecture unmasked by rapid evolution of a pelagic tunicate.</title>
        <authorList>
            <person name="Denoeud F."/>
            <person name="Henriet S."/>
            <person name="Mungpakdee S."/>
            <person name="Aury J.M."/>
            <person name="Da Silva C."/>
            <person name="Brinkmann H."/>
            <person name="Mikhaleva J."/>
            <person name="Olsen L.C."/>
            <person name="Jubin C."/>
            <person name="Canestro C."/>
            <person name="Bouquet J.M."/>
            <person name="Danks G."/>
            <person name="Poulain J."/>
            <person name="Campsteijn C."/>
            <person name="Adamski M."/>
            <person name="Cross I."/>
            <person name="Yadetie F."/>
            <person name="Muffato M."/>
            <person name="Louis A."/>
            <person name="Butcher S."/>
            <person name="Tsagkogeorga G."/>
            <person name="Konrad A."/>
            <person name="Singh S."/>
            <person name="Jensen M.F."/>
            <person name="Cong E.H."/>
            <person name="Eikeseth-Otteraa H."/>
            <person name="Noel B."/>
            <person name="Anthouard V."/>
            <person name="Porcel B.M."/>
            <person name="Kachouri-Lafond R."/>
            <person name="Nishino A."/>
            <person name="Ugolini M."/>
            <person name="Chourrout P."/>
            <person name="Nishida H."/>
            <person name="Aasland R."/>
            <person name="Huzurbazar S."/>
            <person name="Westhof E."/>
            <person name="Delsuc F."/>
            <person name="Lehrach H."/>
            <person name="Reinhardt R."/>
            <person name="Weissenbach J."/>
            <person name="Roy S.W."/>
            <person name="Artiguenave F."/>
            <person name="Postlethwait J.H."/>
            <person name="Manak J.R."/>
            <person name="Thompson E.M."/>
            <person name="Jaillon O."/>
            <person name="Du Pasquier L."/>
            <person name="Boudinot P."/>
            <person name="Liberles D.A."/>
            <person name="Volff J.N."/>
            <person name="Philippe H."/>
            <person name="Lenhard B."/>
            <person name="Roest Crollius H."/>
            <person name="Wincker P."/>
            <person name="Chourrout D."/>
        </authorList>
    </citation>
    <scope>NUCLEOTIDE SEQUENCE [LARGE SCALE GENOMIC DNA]</scope>
</reference>
<proteinExistence type="predicted"/>
<feature type="non-terminal residue" evidence="1">
    <location>
        <position position="1"/>
    </location>
</feature>
<dbReference type="Proteomes" id="UP000011014">
    <property type="component" value="Unassembled WGS sequence"/>
</dbReference>
<gene>
    <name evidence="1" type="ORF">GSOID_T00030168001</name>
</gene>
<name>E4YNQ0_OIKDI</name>
<organism evidence="1">
    <name type="scientific">Oikopleura dioica</name>
    <name type="common">Tunicate</name>
    <dbReference type="NCBI Taxonomy" id="34765"/>
    <lineage>
        <taxon>Eukaryota</taxon>
        <taxon>Metazoa</taxon>
        <taxon>Chordata</taxon>
        <taxon>Tunicata</taxon>
        <taxon>Appendicularia</taxon>
        <taxon>Copelata</taxon>
        <taxon>Oikopleuridae</taxon>
        <taxon>Oikopleura</taxon>
    </lineage>
</organism>